<feature type="DNA-binding region" description="H-T-H motif" evidence="4">
    <location>
        <begin position="28"/>
        <end position="47"/>
    </location>
</feature>
<dbReference type="Gene3D" id="1.10.357.10">
    <property type="entry name" value="Tetracycline Repressor, domain 2"/>
    <property type="match status" value="1"/>
</dbReference>
<evidence type="ECO:0000313" key="7">
    <source>
        <dbReference type="Proteomes" id="UP001628193"/>
    </source>
</evidence>
<name>A0ABQ0CA30_9PROT</name>
<keyword evidence="1" id="KW-0805">Transcription regulation</keyword>
<accession>A0ABQ0CA30</accession>
<evidence type="ECO:0000256" key="1">
    <source>
        <dbReference type="ARBA" id="ARBA00023015"/>
    </source>
</evidence>
<dbReference type="PRINTS" id="PR00455">
    <property type="entry name" value="HTHTETR"/>
</dbReference>
<dbReference type="PROSITE" id="PS50977">
    <property type="entry name" value="HTH_TETR_2"/>
    <property type="match status" value="1"/>
</dbReference>
<dbReference type="InterPro" id="IPR054156">
    <property type="entry name" value="YxaF_TetR_C"/>
</dbReference>
<keyword evidence="3" id="KW-0804">Transcription</keyword>
<organism evidence="6 7">
    <name type="scientific">Candidatus Magnetaquiglobus chichijimensis</name>
    <dbReference type="NCBI Taxonomy" id="3141448"/>
    <lineage>
        <taxon>Bacteria</taxon>
        <taxon>Pseudomonadati</taxon>
        <taxon>Pseudomonadota</taxon>
        <taxon>Magnetococcia</taxon>
        <taxon>Magnetococcales</taxon>
        <taxon>Candidatus Magnetaquicoccaceae</taxon>
        <taxon>Candidatus Magnetaquiglobus</taxon>
    </lineage>
</organism>
<dbReference type="Pfam" id="PF00440">
    <property type="entry name" value="TetR_N"/>
    <property type="match status" value="1"/>
</dbReference>
<evidence type="ECO:0000256" key="3">
    <source>
        <dbReference type="ARBA" id="ARBA00023163"/>
    </source>
</evidence>
<keyword evidence="7" id="KW-1185">Reference proteome</keyword>
<dbReference type="RefSeq" id="WP_420905446.1">
    <property type="nucleotide sequence ID" value="NZ_BAAFGK010000004.1"/>
</dbReference>
<evidence type="ECO:0000256" key="4">
    <source>
        <dbReference type="PROSITE-ProRule" id="PRU00335"/>
    </source>
</evidence>
<dbReference type="SUPFAM" id="SSF46689">
    <property type="entry name" value="Homeodomain-like"/>
    <property type="match status" value="1"/>
</dbReference>
<dbReference type="InterPro" id="IPR009057">
    <property type="entry name" value="Homeodomain-like_sf"/>
</dbReference>
<proteinExistence type="predicted"/>
<dbReference type="Pfam" id="PF21993">
    <property type="entry name" value="TetR_C_13_2"/>
    <property type="match status" value="1"/>
</dbReference>
<dbReference type="EMBL" id="BAAFGK010000004">
    <property type="protein sequence ID" value="GAB0057753.1"/>
    <property type="molecule type" value="Genomic_DNA"/>
</dbReference>
<comment type="caution">
    <text evidence="6">The sequence shown here is derived from an EMBL/GenBank/DDBJ whole genome shotgun (WGS) entry which is preliminary data.</text>
</comment>
<dbReference type="InterPro" id="IPR001647">
    <property type="entry name" value="HTH_TetR"/>
</dbReference>
<evidence type="ECO:0000256" key="2">
    <source>
        <dbReference type="ARBA" id="ARBA00023125"/>
    </source>
</evidence>
<sequence length="197" mass="21573">MGRTSDAKERLIQSGMELLHAGGYARAGVQEICTRAGVRKGSFYHFFASKSALGLAVLERLHDESSRLLAEALAPDLPPEGRIARLFDRAAEIQELFLTETGAVRGCPLGNLTLEMSNEDETFRLYLTRVLRETIHHIEKVIAPREESTIMAEAILSLLEGAILLAKAENDPAVIRRMGEMAARILMATCSSTSPPP</sequence>
<feature type="domain" description="HTH tetR-type" evidence="5">
    <location>
        <begin position="5"/>
        <end position="65"/>
    </location>
</feature>
<dbReference type="PANTHER" id="PTHR47506">
    <property type="entry name" value="TRANSCRIPTIONAL REGULATORY PROTEIN"/>
    <property type="match status" value="1"/>
</dbReference>
<keyword evidence="2 4" id="KW-0238">DNA-binding</keyword>
<dbReference type="InterPro" id="IPR036271">
    <property type="entry name" value="Tet_transcr_reg_TetR-rel_C_sf"/>
</dbReference>
<protein>
    <submittedName>
        <fullName evidence="6">Transcriptional regulator AcuR</fullName>
    </submittedName>
</protein>
<evidence type="ECO:0000313" key="6">
    <source>
        <dbReference type="EMBL" id="GAB0057753.1"/>
    </source>
</evidence>
<gene>
    <name evidence="6" type="primary">acuR</name>
    <name evidence="6" type="ORF">SIID45300_02085</name>
</gene>
<dbReference type="Proteomes" id="UP001628193">
    <property type="component" value="Unassembled WGS sequence"/>
</dbReference>
<dbReference type="PANTHER" id="PTHR47506:SF1">
    <property type="entry name" value="HTH-TYPE TRANSCRIPTIONAL REGULATOR YJDC"/>
    <property type="match status" value="1"/>
</dbReference>
<dbReference type="SUPFAM" id="SSF48498">
    <property type="entry name" value="Tetracyclin repressor-like, C-terminal domain"/>
    <property type="match status" value="1"/>
</dbReference>
<reference evidence="6 7" key="1">
    <citation type="submission" date="2024-09" db="EMBL/GenBank/DDBJ databases">
        <title>Draft genome sequence of Candidatus Magnetaquicoccaceae bacterium FCR-1.</title>
        <authorList>
            <person name="Shimoshige H."/>
            <person name="Shimamura S."/>
            <person name="Taoka A."/>
            <person name="Kobayashi H."/>
            <person name="Maekawa T."/>
        </authorList>
    </citation>
    <scope>NUCLEOTIDE SEQUENCE [LARGE SCALE GENOMIC DNA]</scope>
    <source>
        <strain evidence="6 7">FCR-1</strain>
    </source>
</reference>
<evidence type="ECO:0000259" key="5">
    <source>
        <dbReference type="PROSITE" id="PS50977"/>
    </source>
</evidence>